<dbReference type="Pfam" id="PF00571">
    <property type="entry name" value="CBS"/>
    <property type="match status" value="1"/>
</dbReference>
<keyword evidence="13" id="KW-1185">Reference proteome</keyword>
<dbReference type="STRING" id="52694.ACWI_28000"/>
<evidence type="ECO:0000256" key="8">
    <source>
        <dbReference type="PROSITE-ProRule" id="PRU00703"/>
    </source>
</evidence>
<dbReference type="EC" id="3.6.1.1" evidence="2"/>
<evidence type="ECO:0000313" key="13">
    <source>
        <dbReference type="Proteomes" id="UP001163550"/>
    </source>
</evidence>
<dbReference type="NCBIfam" id="NF011443">
    <property type="entry name" value="PRK14869.1-5"/>
    <property type="match status" value="1"/>
</dbReference>
<dbReference type="RefSeq" id="WP_070372066.1">
    <property type="nucleotide sequence ID" value="NZ_CABIIK010000011.1"/>
</dbReference>
<dbReference type="InterPro" id="IPR004097">
    <property type="entry name" value="DHHA2"/>
</dbReference>
<accession>A0A1F2PFN0</accession>
<dbReference type="SUPFAM" id="SSF64182">
    <property type="entry name" value="DHH phosphoesterases"/>
    <property type="match status" value="1"/>
</dbReference>
<organism evidence="10 12">
    <name type="scientific">Acetobacterium wieringae</name>
    <dbReference type="NCBI Taxonomy" id="52694"/>
    <lineage>
        <taxon>Bacteria</taxon>
        <taxon>Bacillati</taxon>
        <taxon>Bacillota</taxon>
        <taxon>Clostridia</taxon>
        <taxon>Eubacteriales</taxon>
        <taxon>Eubacteriaceae</taxon>
        <taxon>Acetobacterium</taxon>
    </lineage>
</organism>
<evidence type="ECO:0000256" key="1">
    <source>
        <dbReference type="ARBA" id="ARBA00001936"/>
    </source>
</evidence>
<dbReference type="InterPro" id="IPR038222">
    <property type="entry name" value="DHHA2_dom_sf"/>
</dbReference>
<dbReference type="InterPro" id="IPR038763">
    <property type="entry name" value="DHH_sf"/>
</dbReference>
<evidence type="ECO:0000313" key="10">
    <source>
        <dbReference type="EMBL" id="OFV69662.1"/>
    </source>
</evidence>
<keyword evidence="3" id="KW-0479">Metal-binding</keyword>
<evidence type="ECO:0000256" key="6">
    <source>
        <dbReference type="ARBA" id="ARBA00032535"/>
    </source>
</evidence>
<feature type="domain" description="CBS" evidence="9">
    <location>
        <begin position="74"/>
        <end position="131"/>
    </location>
</feature>
<evidence type="ECO:0000256" key="4">
    <source>
        <dbReference type="ARBA" id="ARBA00022801"/>
    </source>
</evidence>
<dbReference type="OrthoDB" id="9766150at2"/>
<protein>
    <recommendedName>
        <fullName evidence="2">inorganic diphosphatase</fullName>
        <ecNumber evidence="2">3.6.1.1</ecNumber>
    </recommendedName>
    <alternativeName>
        <fullName evidence="6">Pyrophosphate phospho-hydrolase</fullName>
    </alternativeName>
</protein>
<sequence>MTPKIYVFGHRNPDTDSICSAIAYAHLKQTLGHTLVFPARLGPVNKETQFVLDTFGVSLPELIKDVKPQVSDLVLTDFSMAYEKDSVSKTMGQIIDHPGRSLPVISDEEQLIGMVSLSDIIPAYTDAFSKSLLRDSETPLDNIIDLLEAQVYGSIKSELVRGDVYTITEIEDGQTLSSRDILVTVSQDIYLNRAFATGAGIIIVSNASPDIVFDIPKNYQGAVLIVAFGPFEVIRLLCQGIPIKKYYQKHHLEYFMTYETIDDVKKNMLTSDHERFPVVDVDGRVLSTISRSNLIDFSRKKVILVDHNERNQSIVGVEEAEIIEVIDHHRVAEIQTATPLYLRIEPVGCTATIVAKMYHEHQVAIPKDMAGLMLSAIISDTLLFNSPTCTEEDRVIALELGKILNLDVKSYGEKMLVAGSNLKEMHPFEIISTDRKLFTMGAYKIGVSQINTGDFRGIFDKLDGVLQEMNKLCAEESLDLAILMVTDIILGGSELIIAGEAKNLAQLAFGFQPGEFSKYMNGVFSRKKQIVPPLMNASSF</sequence>
<dbReference type="Proteomes" id="UP001163550">
    <property type="component" value="Chromosome"/>
</dbReference>
<keyword evidence="5" id="KW-0464">Manganese</keyword>
<evidence type="ECO:0000256" key="7">
    <source>
        <dbReference type="ARBA" id="ARBA00047820"/>
    </source>
</evidence>
<dbReference type="InterPro" id="IPR001667">
    <property type="entry name" value="DDH_dom"/>
</dbReference>
<dbReference type="GO" id="GO:0046872">
    <property type="term" value="F:metal ion binding"/>
    <property type="evidence" value="ECO:0007669"/>
    <property type="project" value="UniProtKB-KW"/>
</dbReference>
<dbReference type="PANTHER" id="PTHR12112">
    <property type="entry name" value="BNIP - RELATED"/>
    <property type="match status" value="1"/>
</dbReference>
<reference evidence="10 12" key="1">
    <citation type="submission" date="2015-09" db="EMBL/GenBank/DDBJ databases">
        <title>Genome sequence of Acetobacterium wieringae DSM 1911.</title>
        <authorList>
            <person name="Poehlein A."/>
            <person name="Bengelsdorf F.R."/>
            <person name="Schiel-Bengelsdorf B."/>
            <person name="Duerre P."/>
            <person name="Daniel R."/>
        </authorList>
    </citation>
    <scope>NUCLEOTIDE SEQUENCE [LARGE SCALE GENOMIC DNA]</scope>
    <source>
        <strain evidence="10 12">DSM 1911</strain>
    </source>
</reference>
<dbReference type="PANTHER" id="PTHR12112:SF22">
    <property type="entry name" value="MANGANESE-DEPENDENT INORGANIC PYROPHOSPHATASE-RELATED"/>
    <property type="match status" value="1"/>
</dbReference>
<name>A0A1F2PFN0_9FIRM</name>
<dbReference type="Pfam" id="PF01368">
    <property type="entry name" value="DHH"/>
    <property type="match status" value="2"/>
</dbReference>
<dbReference type="GO" id="GO:0004427">
    <property type="term" value="F:inorganic diphosphate phosphatase activity"/>
    <property type="evidence" value="ECO:0007669"/>
    <property type="project" value="UniProtKB-EC"/>
</dbReference>
<gene>
    <name evidence="10" type="ORF">ACWI_28000</name>
    <name evidence="11" type="ORF">LNN31_07455</name>
</gene>
<dbReference type="FunFam" id="3.90.1640.10:FF:000001">
    <property type="entry name" value="Probable manganese-dependent inorganic pyrophosphatase"/>
    <property type="match status" value="1"/>
</dbReference>
<dbReference type="InterPro" id="IPR000644">
    <property type="entry name" value="CBS_dom"/>
</dbReference>
<reference evidence="11" key="2">
    <citation type="submission" date="2021-11" db="EMBL/GenBank/DDBJ databases">
        <title>Isoprene-degrading acetogen.</title>
        <authorList>
            <person name="Yang Y."/>
            <person name="Jin H."/>
            <person name="Yan J."/>
        </authorList>
    </citation>
    <scope>NUCLEOTIDE SEQUENCE</scope>
    <source>
        <strain evidence="11">Berkeley</strain>
    </source>
</reference>
<dbReference type="NCBIfam" id="NF003877">
    <property type="entry name" value="PRK05427.1"/>
    <property type="match status" value="1"/>
</dbReference>
<evidence type="ECO:0000256" key="2">
    <source>
        <dbReference type="ARBA" id="ARBA00012146"/>
    </source>
</evidence>
<comment type="cofactor">
    <cofactor evidence="1">
        <name>Mn(2+)</name>
        <dbReference type="ChEBI" id="CHEBI:29035"/>
    </cofactor>
</comment>
<keyword evidence="4 10" id="KW-0378">Hydrolase</keyword>
<dbReference type="PROSITE" id="PS51371">
    <property type="entry name" value="CBS"/>
    <property type="match status" value="1"/>
</dbReference>
<dbReference type="Gene3D" id="3.10.310.20">
    <property type="entry name" value="DHHA2 domain"/>
    <property type="match status" value="1"/>
</dbReference>
<evidence type="ECO:0000256" key="3">
    <source>
        <dbReference type="ARBA" id="ARBA00022723"/>
    </source>
</evidence>
<dbReference type="Pfam" id="PF02833">
    <property type="entry name" value="DHHA2"/>
    <property type="match status" value="1"/>
</dbReference>
<dbReference type="EMBL" id="LKEU01000037">
    <property type="protein sequence ID" value="OFV69662.1"/>
    <property type="molecule type" value="Genomic_DNA"/>
</dbReference>
<proteinExistence type="predicted"/>
<dbReference type="Gene3D" id="3.90.1640.10">
    <property type="entry name" value="inorganic pyrophosphatase (n-terminal core)"/>
    <property type="match status" value="2"/>
</dbReference>
<evidence type="ECO:0000259" key="9">
    <source>
        <dbReference type="PROSITE" id="PS51371"/>
    </source>
</evidence>
<dbReference type="EMBL" id="CP087994">
    <property type="protein sequence ID" value="UYO64244.1"/>
    <property type="molecule type" value="Genomic_DNA"/>
</dbReference>
<dbReference type="SMART" id="SM01131">
    <property type="entry name" value="DHHA2"/>
    <property type="match status" value="1"/>
</dbReference>
<comment type="catalytic activity">
    <reaction evidence="7">
        <text>diphosphate + H2O = 2 phosphate + H(+)</text>
        <dbReference type="Rhea" id="RHEA:24576"/>
        <dbReference type="ChEBI" id="CHEBI:15377"/>
        <dbReference type="ChEBI" id="CHEBI:15378"/>
        <dbReference type="ChEBI" id="CHEBI:33019"/>
        <dbReference type="ChEBI" id="CHEBI:43474"/>
        <dbReference type="EC" id="3.6.1.1"/>
    </reaction>
</comment>
<evidence type="ECO:0000256" key="5">
    <source>
        <dbReference type="ARBA" id="ARBA00023211"/>
    </source>
</evidence>
<dbReference type="GO" id="GO:0005737">
    <property type="term" value="C:cytoplasm"/>
    <property type="evidence" value="ECO:0007669"/>
    <property type="project" value="InterPro"/>
</dbReference>
<dbReference type="SMART" id="SM00116">
    <property type="entry name" value="CBS"/>
    <property type="match status" value="2"/>
</dbReference>
<dbReference type="InterPro" id="IPR046342">
    <property type="entry name" value="CBS_dom_sf"/>
</dbReference>
<keyword evidence="8" id="KW-0129">CBS domain</keyword>
<dbReference type="Proteomes" id="UP000176244">
    <property type="component" value="Unassembled WGS sequence"/>
</dbReference>
<evidence type="ECO:0000313" key="12">
    <source>
        <dbReference type="Proteomes" id="UP000176244"/>
    </source>
</evidence>
<dbReference type="AlphaFoldDB" id="A0A1F2PFN0"/>
<dbReference type="SUPFAM" id="SSF54631">
    <property type="entry name" value="CBS-domain pair"/>
    <property type="match status" value="1"/>
</dbReference>
<evidence type="ECO:0000313" key="11">
    <source>
        <dbReference type="EMBL" id="UYO64244.1"/>
    </source>
</evidence>